<feature type="active site" description="Proton donor" evidence="3">
    <location>
        <position position="187"/>
    </location>
</feature>
<feature type="binding site" evidence="5">
    <location>
        <position position="353"/>
    </location>
    <ligand>
        <name>Zn(2+)</name>
        <dbReference type="ChEBI" id="CHEBI:29105"/>
        <label>1</label>
    </ligand>
</feature>
<dbReference type="SMART" id="SM00471">
    <property type="entry name" value="HDc"/>
    <property type="match status" value="1"/>
</dbReference>
<evidence type="ECO:0000313" key="11">
    <source>
        <dbReference type="Proteomes" id="UP000654075"/>
    </source>
</evidence>
<dbReference type="EMBL" id="CAJNNW010029497">
    <property type="protein sequence ID" value="CAE8700450.1"/>
    <property type="molecule type" value="Genomic_DNA"/>
</dbReference>
<evidence type="ECO:0000256" key="6">
    <source>
        <dbReference type="RuleBase" id="RU363067"/>
    </source>
</evidence>
<dbReference type="PROSITE" id="PS00126">
    <property type="entry name" value="PDEASE_I_1"/>
    <property type="match status" value="1"/>
</dbReference>
<evidence type="ECO:0000256" key="2">
    <source>
        <dbReference type="ARBA" id="ARBA00022801"/>
    </source>
</evidence>
<dbReference type="InterPro" id="IPR036971">
    <property type="entry name" value="PDEase_catalytic_dom_sf"/>
</dbReference>
<comment type="similarity">
    <text evidence="6">Belongs to the cyclic nucleotide phosphodiesterase family.</text>
</comment>
<dbReference type="InterPro" id="IPR002073">
    <property type="entry name" value="PDEase_catalytic_dom"/>
</dbReference>
<dbReference type="CDD" id="cd00077">
    <property type="entry name" value="HDc"/>
    <property type="match status" value="1"/>
</dbReference>
<evidence type="ECO:0000313" key="10">
    <source>
        <dbReference type="Proteomes" id="UP000626109"/>
    </source>
</evidence>
<dbReference type="Gene3D" id="1.10.1300.10">
    <property type="entry name" value="3'5'-cyclic nucleotide phosphodiesterase, catalytic domain"/>
    <property type="match status" value="1"/>
</dbReference>
<dbReference type="PANTHER" id="PTHR11347">
    <property type="entry name" value="CYCLIC NUCLEOTIDE PHOSPHODIESTERASE"/>
    <property type="match status" value="1"/>
</dbReference>
<accession>A0A813KFD1</accession>
<feature type="binding site" evidence="5">
    <location>
        <position position="227"/>
    </location>
    <ligand>
        <name>Zn(2+)</name>
        <dbReference type="ChEBI" id="CHEBI:29105"/>
        <label>1</label>
    </ligand>
</feature>
<keyword evidence="1 5" id="KW-0479">Metal-binding</keyword>
<dbReference type="GO" id="GO:0007165">
    <property type="term" value="P:signal transduction"/>
    <property type="evidence" value="ECO:0007669"/>
    <property type="project" value="InterPro"/>
</dbReference>
<keyword evidence="2 6" id="KW-0378">Hydrolase</keyword>
<dbReference type="Proteomes" id="UP000654075">
    <property type="component" value="Unassembled WGS sequence"/>
</dbReference>
<proteinExistence type="inferred from homology"/>
<evidence type="ECO:0000256" key="5">
    <source>
        <dbReference type="PIRSR" id="PIRSR623088-3"/>
    </source>
</evidence>
<evidence type="ECO:0000313" key="8">
    <source>
        <dbReference type="EMBL" id="CAE8639012.1"/>
    </source>
</evidence>
<dbReference type="InterPro" id="IPR023174">
    <property type="entry name" value="PDEase_CS"/>
</dbReference>
<dbReference type="EC" id="3.1.4.-" evidence="6"/>
<feature type="binding site" evidence="4">
    <location>
        <position position="353"/>
    </location>
    <ligand>
        <name>AMP</name>
        <dbReference type="ChEBI" id="CHEBI:456215"/>
    </ligand>
</feature>
<comment type="cofactor">
    <cofactor evidence="6">
        <name>a divalent metal cation</name>
        <dbReference type="ChEBI" id="CHEBI:60240"/>
    </cofactor>
    <text evidence="6">Binds 2 divalent metal cations per subunit. Site 1 may preferentially bind zinc ions, while site 2 has a preference for magnesium and/or manganese ions.</text>
</comment>
<evidence type="ECO:0000259" key="7">
    <source>
        <dbReference type="PROSITE" id="PS51845"/>
    </source>
</evidence>
<dbReference type="Pfam" id="PF00233">
    <property type="entry name" value="PDEase_I"/>
    <property type="match status" value="1"/>
</dbReference>
<feature type="binding site" evidence="5">
    <location>
        <position position="191"/>
    </location>
    <ligand>
        <name>Zn(2+)</name>
        <dbReference type="ChEBI" id="CHEBI:29105"/>
        <label>1</label>
    </ligand>
</feature>
<feature type="binding site" evidence="4">
    <location>
        <position position="228"/>
    </location>
    <ligand>
        <name>AMP</name>
        <dbReference type="ChEBI" id="CHEBI:456215"/>
    </ligand>
</feature>
<name>A0A813KFD1_POLGL</name>
<feature type="binding site" evidence="4">
    <location>
        <position position="404"/>
    </location>
    <ligand>
        <name>AMP</name>
        <dbReference type="ChEBI" id="CHEBI:456215"/>
    </ligand>
</feature>
<feature type="binding site" evidence="5">
    <location>
        <position position="228"/>
    </location>
    <ligand>
        <name>Zn(2+)</name>
        <dbReference type="ChEBI" id="CHEBI:29105"/>
        <label>1</label>
    </ligand>
</feature>
<organism evidence="9 10">
    <name type="scientific">Polarella glacialis</name>
    <name type="common">Dinoflagellate</name>
    <dbReference type="NCBI Taxonomy" id="89957"/>
    <lineage>
        <taxon>Eukaryota</taxon>
        <taxon>Sar</taxon>
        <taxon>Alveolata</taxon>
        <taxon>Dinophyceae</taxon>
        <taxon>Suessiales</taxon>
        <taxon>Suessiaceae</taxon>
        <taxon>Polarella</taxon>
    </lineage>
</organism>
<dbReference type="AlphaFoldDB" id="A0A813KFD1"/>
<dbReference type="PRINTS" id="PR00387">
    <property type="entry name" value="PDIESTERASE1"/>
</dbReference>
<protein>
    <recommendedName>
        <fullName evidence="6">Phosphodiesterase</fullName>
        <ecNumber evidence="6">3.1.4.-</ecNumber>
    </recommendedName>
</protein>
<dbReference type="GO" id="GO:0004114">
    <property type="term" value="F:3',5'-cyclic-nucleotide phosphodiesterase activity"/>
    <property type="evidence" value="ECO:0007669"/>
    <property type="project" value="InterPro"/>
</dbReference>
<evidence type="ECO:0000256" key="3">
    <source>
        <dbReference type="PIRSR" id="PIRSR623088-1"/>
    </source>
</evidence>
<dbReference type="Proteomes" id="UP000626109">
    <property type="component" value="Unassembled WGS sequence"/>
</dbReference>
<evidence type="ECO:0000313" key="9">
    <source>
        <dbReference type="EMBL" id="CAE8700450.1"/>
    </source>
</evidence>
<evidence type="ECO:0000256" key="1">
    <source>
        <dbReference type="ARBA" id="ARBA00022723"/>
    </source>
</evidence>
<dbReference type="InterPro" id="IPR003607">
    <property type="entry name" value="HD/PDEase_dom"/>
</dbReference>
<evidence type="ECO:0000256" key="4">
    <source>
        <dbReference type="PIRSR" id="PIRSR623088-2"/>
    </source>
</evidence>
<dbReference type="InterPro" id="IPR023088">
    <property type="entry name" value="PDEase"/>
</dbReference>
<dbReference type="SUPFAM" id="SSF109604">
    <property type="entry name" value="HD-domain/PDEase-like"/>
    <property type="match status" value="1"/>
</dbReference>
<sequence>MGNRAFAVLKKNRTDKCGDEVTGMDGLIPQKLRQLSRSESESRRAVPRHSNWVGSYASLATFVNECQSWLPEERYNKLMDAVDDLGTRSGGISGAVSYDTAHFEGHMDDFNSVMFGPTKSYTFVHRKLLCTDFDCLRVGKNLNMDASTIACAFACPFDLVGKYSIDNAVLVRWIATIASMYLDNPYHSWRHAYDVFQFSYFALSEGAGSRFFNYHDMLALMISAIAHDVGHTGTNNSFLVQTRSPLALTYNDRSPMENMHASVLFETLTKPGLNVLSGLSTDAYTKIRAKMIEAILATDMAHHFEFVDQLTARTSHTSTKPFLLNVKFGGEERENASRADRRMLLTAFLHTADLGHTLRPWDVHKNLVVLLEEEFFLQGDRQRDLEMNIMPMMDRTKDSVASSQAFFLEKLVRPLVEPFTLFLSVDAGIQMLANLEDNAKHWAKLLEKHLSLFQAYVFT</sequence>
<dbReference type="GO" id="GO:0046872">
    <property type="term" value="F:metal ion binding"/>
    <property type="evidence" value="ECO:0007669"/>
    <property type="project" value="UniProtKB-KW"/>
</dbReference>
<reference evidence="9" key="1">
    <citation type="submission" date="2021-02" db="EMBL/GenBank/DDBJ databases">
        <authorList>
            <person name="Dougan E. K."/>
            <person name="Rhodes N."/>
            <person name="Thang M."/>
            <person name="Chan C."/>
        </authorList>
    </citation>
    <scope>NUCLEOTIDE SEQUENCE</scope>
</reference>
<dbReference type="OrthoDB" id="546632at2759"/>
<dbReference type="PROSITE" id="PS51845">
    <property type="entry name" value="PDEASE_I_2"/>
    <property type="match status" value="1"/>
</dbReference>
<keyword evidence="11" id="KW-1185">Reference proteome</keyword>
<dbReference type="EMBL" id="CAJNNV010032122">
    <property type="protein sequence ID" value="CAE8639012.1"/>
    <property type="molecule type" value="Genomic_DNA"/>
</dbReference>
<feature type="binding site" evidence="4">
    <location>
        <begin position="187"/>
        <end position="191"/>
    </location>
    <ligand>
        <name>AMP</name>
        <dbReference type="ChEBI" id="CHEBI:456215"/>
    </ligand>
</feature>
<gene>
    <name evidence="8" type="ORF">PGLA1383_LOCUS54082</name>
    <name evidence="9" type="ORF">PGLA2088_LOCUS31633</name>
</gene>
<comment type="caution">
    <text evidence="9">The sequence shown here is derived from an EMBL/GenBank/DDBJ whole genome shotgun (WGS) entry which is preliminary data.</text>
</comment>
<feature type="domain" description="PDEase" evidence="7">
    <location>
        <begin position="99"/>
        <end position="449"/>
    </location>
</feature>
<feature type="binding site" evidence="5">
    <location>
        <position position="228"/>
    </location>
    <ligand>
        <name>Zn(2+)</name>
        <dbReference type="ChEBI" id="CHEBI:29105"/>
        <label>2</label>
    </ligand>
</feature>